<dbReference type="InterPro" id="IPR038186">
    <property type="entry name" value="CHAD_dom_sf"/>
</dbReference>
<feature type="domain" description="CHAD" evidence="2">
    <location>
        <begin position="44"/>
        <end position="377"/>
    </location>
</feature>
<reference evidence="3" key="1">
    <citation type="submission" date="2021-06" db="EMBL/GenBank/DDBJ databases">
        <title>Sequencing of actinobacteria type strains.</title>
        <authorList>
            <person name="Nguyen G.-S."/>
            <person name="Wentzel A."/>
        </authorList>
    </citation>
    <scope>NUCLEOTIDE SEQUENCE</scope>
    <source>
        <strain evidence="3">P38-E01</strain>
    </source>
</reference>
<dbReference type="Gene3D" id="1.40.20.10">
    <property type="entry name" value="CHAD domain"/>
    <property type="match status" value="1"/>
</dbReference>
<comment type="caution">
    <text evidence="3">The sequence shown here is derived from an EMBL/GenBank/DDBJ whole genome shotgun (WGS) entry which is preliminary data.</text>
</comment>
<keyword evidence="4" id="KW-1185">Reference proteome</keyword>
<dbReference type="InterPro" id="IPR007899">
    <property type="entry name" value="CHAD_dom"/>
</dbReference>
<organism evidence="3 4">
    <name type="scientific">Streptomyces tardus</name>
    <dbReference type="NCBI Taxonomy" id="2780544"/>
    <lineage>
        <taxon>Bacteria</taxon>
        <taxon>Bacillati</taxon>
        <taxon>Actinomycetota</taxon>
        <taxon>Actinomycetes</taxon>
        <taxon>Kitasatosporales</taxon>
        <taxon>Streptomycetaceae</taxon>
        <taxon>Streptomyces</taxon>
    </lineage>
</organism>
<proteinExistence type="predicted"/>
<dbReference type="Pfam" id="PF05235">
    <property type="entry name" value="CHAD"/>
    <property type="match status" value="1"/>
</dbReference>
<sequence>MTDQRRAARAPAATGQRPTGPPAAPPLQRAGADPAADVRPTREAQPTREVLAGYLHERAGELLRGLRAHDEAAGSAETAAEAAEAVRLLRRSARRICGTLQTFRPLLDTGWSDRVGAELRWLAEVLAKEHEYAARLDRLLTALHRLSAPAAGPDGESAGSVEARTGRPGVGAAKAGALLERQLTLARTRAHSAALRALGSGRFHAVADEIAVLASEAPLDEQSADRPAALTLRPLAELTHRRFAEAVDALPHGPEALAHTLTGTEGRHDAGWHHVRHLARQTRYALEVLEGPRPTAPGPGADTGSTTPLHAALVLVGRHLTRHRDAAEAAAAASAAGRTPRIAPATAYALGVLHADQRHEVEAARLAFCRTWPPAGDR</sequence>
<evidence type="ECO:0000256" key="1">
    <source>
        <dbReference type="SAM" id="MobiDB-lite"/>
    </source>
</evidence>
<gene>
    <name evidence="3" type="ORF">JGS22_011325</name>
</gene>
<protein>
    <submittedName>
        <fullName evidence="3">CHAD domain-containing protein</fullName>
    </submittedName>
</protein>
<evidence type="ECO:0000313" key="4">
    <source>
        <dbReference type="Proteomes" id="UP000694501"/>
    </source>
</evidence>
<dbReference type="SMART" id="SM00880">
    <property type="entry name" value="CHAD"/>
    <property type="match status" value="1"/>
</dbReference>
<dbReference type="Proteomes" id="UP000694501">
    <property type="component" value="Unassembled WGS sequence"/>
</dbReference>
<dbReference type="AlphaFoldDB" id="A0A949N1T0"/>
<evidence type="ECO:0000259" key="2">
    <source>
        <dbReference type="PROSITE" id="PS51708"/>
    </source>
</evidence>
<evidence type="ECO:0000313" key="3">
    <source>
        <dbReference type="EMBL" id="MBU7598190.1"/>
    </source>
</evidence>
<accession>A0A949N1T0</accession>
<feature type="region of interest" description="Disordered" evidence="1">
    <location>
        <begin position="1"/>
        <end position="46"/>
    </location>
</feature>
<dbReference type="PROSITE" id="PS51708">
    <property type="entry name" value="CHAD"/>
    <property type="match status" value="1"/>
</dbReference>
<name>A0A949N1T0_9ACTN</name>
<dbReference type="EMBL" id="JAELVF020000001">
    <property type="protein sequence ID" value="MBU7598190.1"/>
    <property type="molecule type" value="Genomic_DNA"/>
</dbReference>